<reference evidence="1 2" key="1">
    <citation type="submission" date="2020-08" db="EMBL/GenBank/DDBJ databases">
        <title>Genomic Encyclopedia of Type Strains, Phase IV (KMG-IV): sequencing the most valuable type-strain genomes for metagenomic binning, comparative biology and taxonomic classification.</title>
        <authorList>
            <person name="Goeker M."/>
        </authorList>
    </citation>
    <scope>NUCLEOTIDE SEQUENCE [LARGE SCALE GENOMIC DNA]</scope>
    <source>
        <strain evidence="1 2">DSM 102189</strain>
    </source>
</reference>
<proteinExistence type="predicted"/>
<dbReference type="RefSeq" id="WP_184195878.1">
    <property type="nucleotide sequence ID" value="NZ_BMOX01000046.1"/>
</dbReference>
<name>A0A841L2N4_9SPHN</name>
<organism evidence="1 2">
    <name type="scientific">Polymorphobacter multimanifer</name>
    <dbReference type="NCBI Taxonomy" id="1070431"/>
    <lineage>
        <taxon>Bacteria</taxon>
        <taxon>Pseudomonadati</taxon>
        <taxon>Pseudomonadota</taxon>
        <taxon>Alphaproteobacteria</taxon>
        <taxon>Sphingomonadales</taxon>
        <taxon>Sphingosinicellaceae</taxon>
        <taxon>Polymorphobacter</taxon>
    </lineage>
</organism>
<sequence length="88" mass="9133">MEISRTPRSFPLQAAATKPSAVKAGEKFEAMLIAKLLATTRTPGPGLAGDTPLAAGAAQRHEQIDRLRAETLAAAAPLGVAKLIENSK</sequence>
<evidence type="ECO:0000313" key="1">
    <source>
        <dbReference type="EMBL" id="MBB6226690.1"/>
    </source>
</evidence>
<keyword evidence="2" id="KW-1185">Reference proteome</keyword>
<comment type="caution">
    <text evidence="1">The sequence shown here is derived from an EMBL/GenBank/DDBJ whole genome shotgun (WGS) entry which is preliminary data.</text>
</comment>
<dbReference type="AlphaFoldDB" id="A0A841L2N4"/>
<protein>
    <submittedName>
        <fullName evidence="1">Uncharacterized protein</fullName>
    </submittedName>
</protein>
<dbReference type="Proteomes" id="UP000538147">
    <property type="component" value="Unassembled WGS sequence"/>
</dbReference>
<accession>A0A841L2N4</accession>
<dbReference type="EMBL" id="JACIIV010000005">
    <property type="protein sequence ID" value="MBB6226690.1"/>
    <property type="molecule type" value="Genomic_DNA"/>
</dbReference>
<gene>
    <name evidence="1" type="ORF">FHS79_000848</name>
</gene>
<evidence type="ECO:0000313" key="2">
    <source>
        <dbReference type="Proteomes" id="UP000538147"/>
    </source>
</evidence>